<protein>
    <recommendedName>
        <fullName evidence="5">SDR family oxidoreductase</fullName>
    </recommendedName>
</protein>
<keyword evidence="2" id="KW-0560">Oxidoreductase</keyword>
<dbReference type="InterPro" id="IPR036291">
    <property type="entry name" value="NAD(P)-bd_dom_sf"/>
</dbReference>
<dbReference type="SUPFAM" id="SSF51735">
    <property type="entry name" value="NAD(P)-binding Rossmann-fold domains"/>
    <property type="match status" value="1"/>
</dbReference>
<evidence type="ECO:0000313" key="3">
    <source>
        <dbReference type="EMBL" id="ETW92712.1"/>
    </source>
</evidence>
<comment type="similarity">
    <text evidence="1">Belongs to the short-chain dehydrogenases/reductases (SDR) family.</text>
</comment>
<dbReference type="PRINTS" id="PR00081">
    <property type="entry name" value="GDHRDH"/>
</dbReference>
<dbReference type="GO" id="GO:0016491">
    <property type="term" value="F:oxidoreductase activity"/>
    <property type="evidence" value="ECO:0007669"/>
    <property type="project" value="UniProtKB-KW"/>
</dbReference>
<dbReference type="Pfam" id="PF13561">
    <property type="entry name" value="adh_short_C2"/>
    <property type="match status" value="1"/>
</dbReference>
<evidence type="ECO:0000313" key="4">
    <source>
        <dbReference type="Proteomes" id="UP000019140"/>
    </source>
</evidence>
<dbReference type="PANTHER" id="PTHR43639">
    <property type="entry name" value="OXIDOREDUCTASE, SHORT-CHAIN DEHYDROGENASE/REDUCTASE FAMILY (AFU_ORTHOLOGUE AFUA_5G02870)"/>
    <property type="match status" value="1"/>
</dbReference>
<comment type="caution">
    <text evidence="3">The sequence shown here is derived from an EMBL/GenBank/DDBJ whole genome shotgun (WGS) entry which is preliminary data.</text>
</comment>
<dbReference type="InterPro" id="IPR002347">
    <property type="entry name" value="SDR_fam"/>
</dbReference>
<sequence>PYAGAKAGIIGLTSQLAKDLGPSGIRVNAILPGFILTPPDARVAQRYYDLTEEEQADMVSSVPLGRPGKPEEVAAVVLFLASDAASFVSGAAIDVNGGR</sequence>
<dbReference type="AlphaFoldDB" id="W4L3T5"/>
<organism evidence="3 4">
    <name type="scientific">Candidatus Entotheonella gemina</name>
    <dbReference type="NCBI Taxonomy" id="1429439"/>
    <lineage>
        <taxon>Bacteria</taxon>
        <taxon>Pseudomonadati</taxon>
        <taxon>Nitrospinota/Tectimicrobiota group</taxon>
        <taxon>Candidatus Tectimicrobiota</taxon>
        <taxon>Candidatus Entotheonellia</taxon>
        <taxon>Candidatus Entotheonellales</taxon>
        <taxon>Candidatus Entotheonellaceae</taxon>
        <taxon>Candidatus Entotheonella</taxon>
    </lineage>
</organism>
<dbReference type="Gene3D" id="3.40.50.720">
    <property type="entry name" value="NAD(P)-binding Rossmann-like Domain"/>
    <property type="match status" value="1"/>
</dbReference>
<reference evidence="3 4" key="1">
    <citation type="journal article" date="2014" name="Nature">
        <title>An environmental bacterial taxon with a large and distinct metabolic repertoire.</title>
        <authorList>
            <person name="Wilson M.C."/>
            <person name="Mori T."/>
            <person name="Ruckert C."/>
            <person name="Uria A.R."/>
            <person name="Helf M.J."/>
            <person name="Takada K."/>
            <person name="Gernert C."/>
            <person name="Steffens U.A."/>
            <person name="Heycke N."/>
            <person name="Schmitt S."/>
            <person name="Rinke C."/>
            <person name="Helfrich E.J."/>
            <person name="Brachmann A.O."/>
            <person name="Gurgui C."/>
            <person name="Wakimoto T."/>
            <person name="Kracht M."/>
            <person name="Crusemann M."/>
            <person name="Hentschel U."/>
            <person name="Abe I."/>
            <person name="Matsunaga S."/>
            <person name="Kalinowski J."/>
            <person name="Takeyama H."/>
            <person name="Piel J."/>
        </authorList>
    </citation>
    <scope>NUCLEOTIDE SEQUENCE [LARGE SCALE GENOMIC DNA]</scope>
    <source>
        <strain evidence="4">TSY2</strain>
    </source>
</reference>
<evidence type="ECO:0000256" key="1">
    <source>
        <dbReference type="ARBA" id="ARBA00006484"/>
    </source>
</evidence>
<keyword evidence="4" id="KW-1185">Reference proteome</keyword>
<feature type="non-terminal residue" evidence="3">
    <location>
        <position position="1"/>
    </location>
</feature>
<dbReference type="Proteomes" id="UP000019140">
    <property type="component" value="Unassembled WGS sequence"/>
</dbReference>
<proteinExistence type="inferred from homology"/>
<accession>W4L3T5</accession>
<dbReference type="HOGENOM" id="CLU_010194_47_12_7"/>
<evidence type="ECO:0000256" key="2">
    <source>
        <dbReference type="ARBA" id="ARBA00023002"/>
    </source>
</evidence>
<dbReference type="EMBL" id="AZHX01002814">
    <property type="protein sequence ID" value="ETW92712.1"/>
    <property type="molecule type" value="Genomic_DNA"/>
</dbReference>
<evidence type="ECO:0008006" key="5">
    <source>
        <dbReference type="Google" id="ProtNLM"/>
    </source>
</evidence>
<name>W4L3T5_9BACT</name>
<gene>
    <name evidence="3" type="ORF">ETSY2_52765</name>
</gene>
<dbReference type="PANTHER" id="PTHR43639:SF1">
    <property type="entry name" value="SHORT-CHAIN DEHYDROGENASE_REDUCTASE FAMILY PROTEIN"/>
    <property type="match status" value="1"/>
</dbReference>